<reference evidence="1" key="1">
    <citation type="journal article" date="2014" name="PLoS Genet.">
        <title>Signature Gene Expression Reveals Novel Clues to the Molecular Mechanisms of Dimorphic Transition in Penicillium marneffei.</title>
        <authorList>
            <person name="Yang E."/>
            <person name="Wang G."/>
            <person name="Cai J."/>
            <person name="Woo P.C."/>
            <person name="Lau S.K."/>
            <person name="Yuen K.-Y."/>
            <person name="Chow W.-N."/>
            <person name="Lin X."/>
        </authorList>
    </citation>
    <scope>NUCLEOTIDE SEQUENCE [LARGE SCALE GENOMIC DNA]</scope>
    <source>
        <strain evidence="1">PM1</strain>
    </source>
</reference>
<accession>A0A093V7Z6</accession>
<sequence>MDQQIRPTGIEAIDARVEEIMQLSKRAHILYAPFDVNFPGEIITMDDKSEITVVGAGWEFTLHATAFIAAGARITAYEMAHEKFGAGQIGLNMKDEILNFHQACRLAHLMPDFTLTHLERLPSEVKGIMSLPCHQALSKKRRLIKSMGKRAYEDLPDAEKMSKKEVVETKRSILEYMVAIGVLKVISQEVTADMVASWLERNKPVFLLSGSQLNLEKSGLNQLIGNPRFLKEFLMGSEETKKFIEAISDLQQAHTASGCPSGAVPRVGIVGGGAIALSCELDLGKILPPNLEIVPISPERKLRLPDSLLPTQEHMTHRFIPGYVSDVVLSEDKNAIESVEIITFPGREIRSVSTGLFVHIFNVYHPPGKWETPSRHAMESITKFIDEKAPENALIRDCAIGPNHNYYDIVFRIDRPWFLSLEDDEVLVEKIRSLIEKDPDQATIIASGCGPMVNRLIWLADHLGYRGQFCQVALPPQDDRVAQLSEQLESEGSFIRRPIQGRLKTAMINGEKITLEVHDSDGEPLDNVPDVDVLINAIGKSKRTPLINALKEKGYIHENDVAQDGPGIHPAHPMLSGHFTIFQPEEHELEDIVDSPGTWWLPETTKPKTEPDGWEEVFDLACRMLGKRA</sequence>
<comment type="caution">
    <text evidence="1">The sequence shown here is derived from an EMBL/GenBank/DDBJ whole genome shotgun (WGS) entry which is preliminary data.</text>
</comment>
<dbReference type="HOGENOM" id="CLU_434887_0_0_1"/>
<gene>
    <name evidence="1" type="ORF">GQ26_0400350</name>
</gene>
<dbReference type="AlphaFoldDB" id="A0A093V7Z6"/>
<organism evidence="1">
    <name type="scientific">Talaromyces marneffei PM1</name>
    <dbReference type="NCBI Taxonomy" id="1077442"/>
    <lineage>
        <taxon>Eukaryota</taxon>
        <taxon>Fungi</taxon>
        <taxon>Dikarya</taxon>
        <taxon>Ascomycota</taxon>
        <taxon>Pezizomycotina</taxon>
        <taxon>Eurotiomycetes</taxon>
        <taxon>Eurotiomycetidae</taxon>
        <taxon>Eurotiales</taxon>
        <taxon>Trichocomaceae</taxon>
        <taxon>Talaromyces</taxon>
        <taxon>Talaromyces sect. Talaromyces</taxon>
    </lineage>
</organism>
<name>A0A093V7Z6_TALMA</name>
<evidence type="ECO:0000313" key="1">
    <source>
        <dbReference type="EMBL" id="KFX42841.1"/>
    </source>
</evidence>
<proteinExistence type="predicted"/>
<dbReference type="EMBL" id="JPOX01000040">
    <property type="protein sequence ID" value="KFX42841.1"/>
    <property type="molecule type" value="Genomic_DNA"/>
</dbReference>
<protein>
    <submittedName>
        <fullName evidence="1">Uncharacterized protein</fullName>
    </submittedName>
</protein>